<keyword evidence="2" id="KW-0472">Membrane</keyword>
<dbReference type="EMBL" id="AP025739">
    <property type="protein sequence ID" value="BDI29382.1"/>
    <property type="molecule type" value="Genomic_DNA"/>
</dbReference>
<sequence length="128" mass="13908">MKNHPSPVPSLHYVMILASVAIILVSMILYLVAPQAKEVMFSGVALTTLGFLTGKLSNQFGRPWRVARSVNAEPDEDEDEPMEEPRLHIVSKYGSDKMPEAAHADQAIISTASPTKEETNVPAAPPTL</sequence>
<dbReference type="AlphaFoldDB" id="A0A402D739"/>
<protein>
    <submittedName>
        <fullName evidence="3">Uncharacterized protein</fullName>
    </submittedName>
</protein>
<evidence type="ECO:0000256" key="1">
    <source>
        <dbReference type="SAM" id="MobiDB-lite"/>
    </source>
</evidence>
<dbReference type="RefSeq" id="WP_125206435.1">
    <property type="nucleotide sequence ID" value="NZ_AP025739.1"/>
</dbReference>
<keyword evidence="2" id="KW-0812">Transmembrane</keyword>
<proteinExistence type="predicted"/>
<evidence type="ECO:0000313" key="4">
    <source>
        <dbReference type="Proteomes" id="UP000287394"/>
    </source>
</evidence>
<evidence type="ECO:0000313" key="3">
    <source>
        <dbReference type="EMBL" id="BDI29382.1"/>
    </source>
</evidence>
<gene>
    <name evidence="3" type="ORF">CCAX7_14330</name>
</gene>
<accession>A0A402D739</accession>
<dbReference type="KEGG" id="ccot:CCAX7_14330"/>
<feature type="transmembrane region" description="Helical" evidence="2">
    <location>
        <begin position="12"/>
        <end position="33"/>
    </location>
</feature>
<dbReference type="Proteomes" id="UP000287394">
    <property type="component" value="Chromosome"/>
</dbReference>
<feature type="region of interest" description="Disordered" evidence="1">
    <location>
        <begin position="107"/>
        <end position="128"/>
    </location>
</feature>
<reference evidence="3 4" key="1">
    <citation type="journal article" date="2019" name="Int. J. Syst. Evol. Microbiol.">
        <title>Capsulimonas corticalis gen. nov., sp. nov., an aerobic capsulated bacterium, of a novel bacterial order, Capsulimonadales ord. nov., of the class Armatimonadia of the phylum Armatimonadetes.</title>
        <authorList>
            <person name="Li J."/>
            <person name="Kudo C."/>
            <person name="Tonouchi A."/>
        </authorList>
    </citation>
    <scope>NUCLEOTIDE SEQUENCE [LARGE SCALE GENOMIC DNA]</scope>
    <source>
        <strain evidence="3 4">AX-7</strain>
    </source>
</reference>
<keyword evidence="4" id="KW-1185">Reference proteome</keyword>
<evidence type="ECO:0000256" key="2">
    <source>
        <dbReference type="SAM" id="Phobius"/>
    </source>
</evidence>
<keyword evidence="2" id="KW-1133">Transmembrane helix</keyword>
<name>A0A402D739_9BACT</name>
<organism evidence="3 4">
    <name type="scientific">Capsulimonas corticalis</name>
    <dbReference type="NCBI Taxonomy" id="2219043"/>
    <lineage>
        <taxon>Bacteria</taxon>
        <taxon>Bacillati</taxon>
        <taxon>Armatimonadota</taxon>
        <taxon>Armatimonadia</taxon>
        <taxon>Capsulimonadales</taxon>
        <taxon>Capsulimonadaceae</taxon>
        <taxon>Capsulimonas</taxon>
    </lineage>
</organism>